<organism evidence="3 4">
    <name type="scientific">Somion occarium</name>
    <dbReference type="NCBI Taxonomy" id="3059160"/>
    <lineage>
        <taxon>Eukaryota</taxon>
        <taxon>Fungi</taxon>
        <taxon>Dikarya</taxon>
        <taxon>Basidiomycota</taxon>
        <taxon>Agaricomycotina</taxon>
        <taxon>Agaricomycetes</taxon>
        <taxon>Polyporales</taxon>
        <taxon>Cerrenaceae</taxon>
        <taxon>Somion</taxon>
    </lineage>
</organism>
<evidence type="ECO:0000313" key="4">
    <source>
        <dbReference type="Proteomes" id="UP001497453"/>
    </source>
</evidence>
<keyword evidence="4" id="KW-1185">Reference proteome</keyword>
<dbReference type="CDD" id="cd23787">
    <property type="entry name" value="RWD_CSM1"/>
    <property type="match status" value="1"/>
</dbReference>
<feature type="compositionally biased region" description="Basic residues" evidence="2">
    <location>
        <begin position="43"/>
        <end position="52"/>
    </location>
</feature>
<feature type="coiled-coil region" evidence="1">
    <location>
        <begin position="265"/>
        <end position="299"/>
    </location>
</feature>
<evidence type="ECO:0000256" key="1">
    <source>
        <dbReference type="SAM" id="Coils"/>
    </source>
</evidence>
<dbReference type="EMBL" id="OZ037946">
    <property type="protein sequence ID" value="CAL1705246.1"/>
    <property type="molecule type" value="Genomic_DNA"/>
</dbReference>
<feature type="compositionally biased region" description="Acidic residues" evidence="2">
    <location>
        <begin position="113"/>
        <end position="124"/>
    </location>
</feature>
<evidence type="ECO:0000256" key="2">
    <source>
        <dbReference type="SAM" id="MobiDB-lite"/>
    </source>
</evidence>
<accession>A0ABP1DBK5</accession>
<keyword evidence="1" id="KW-0175">Coiled coil</keyword>
<protein>
    <recommendedName>
        <fullName evidence="5">Monopolin complex subunit Csm1/Pcs1 C-terminal domain-containing protein</fullName>
    </recommendedName>
</protein>
<evidence type="ECO:0008006" key="5">
    <source>
        <dbReference type="Google" id="ProtNLM"/>
    </source>
</evidence>
<reference evidence="4" key="1">
    <citation type="submission" date="2024-04" db="EMBL/GenBank/DDBJ databases">
        <authorList>
            <person name="Shaw F."/>
            <person name="Minotto A."/>
        </authorList>
    </citation>
    <scope>NUCLEOTIDE SEQUENCE [LARGE SCALE GENOMIC DNA]</scope>
</reference>
<gene>
    <name evidence="3" type="ORF">GFSPODELE1_LOCUS5341</name>
</gene>
<feature type="compositionally biased region" description="Polar residues" evidence="2">
    <location>
        <begin position="127"/>
        <end position="152"/>
    </location>
</feature>
<feature type="region of interest" description="Disordered" evidence="2">
    <location>
        <begin position="1"/>
        <end position="159"/>
    </location>
</feature>
<name>A0ABP1DBK5_9APHY</name>
<evidence type="ECO:0000313" key="3">
    <source>
        <dbReference type="EMBL" id="CAL1705246.1"/>
    </source>
</evidence>
<dbReference type="Proteomes" id="UP001497453">
    <property type="component" value="Chromosome 3"/>
</dbReference>
<proteinExistence type="predicted"/>
<sequence>MDDSSSGDEFGSYDPTTPRPAKKPASRSTRSNNAIAGPSSKPAPKRGVKKGKQAAEGNVPHDVVDLMSDDEEAQSVPPTKKPKSTQGRGAAAPVTKPTSKTKGKAKVDAQPLEVEEPMTIDEVEVIQSEQLPQRATRTSKPQGKATSATTKPSSPPAVAVGEIDRLRREAERVRKQLADAHEREQKLVGQLEEVFRIRNTDAEEALAQEREVFDAKITAQELLLAEQAKLITASNSGMLHFLSREDADKEKKEVEDNVLHWKQVAAQKDEEIVAQTQQIQQLETELKAEIERAKTLAARNPLPSASRNNGTAKVDGSGATAVICLYETMTNVLVLNTTIKPSEFHGKEEHEFDCIYSVSNPSDDLLQALHFTLRDMWQPLDDSDELIRKIEYQPKDLDKELPELVDKLDFFRDPFIFAHDQLHVFLRTLSERFQPVASQDEEQEEEDELAES</sequence>